<evidence type="ECO:0000256" key="2">
    <source>
        <dbReference type="ARBA" id="ARBA00008193"/>
    </source>
</evidence>
<name>A0A1E7KFU7_9ACTN</name>
<keyword evidence="6 8" id="KW-0472">Membrane</keyword>
<gene>
    <name evidence="10" type="ORF">AN216_14810</name>
</gene>
<evidence type="ECO:0000256" key="6">
    <source>
        <dbReference type="ARBA" id="ARBA00023136"/>
    </source>
</evidence>
<evidence type="ECO:0000259" key="9">
    <source>
        <dbReference type="Pfam" id="PF03458"/>
    </source>
</evidence>
<dbReference type="RefSeq" id="WP_070197119.1">
    <property type="nucleotide sequence ID" value="NZ_LJGU01000127.1"/>
</dbReference>
<evidence type="ECO:0000256" key="7">
    <source>
        <dbReference type="SAM" id="MobiDB-lite"/>
    </source>
</evidence>
<dbReference type="EMBL" id="LJGU01000127">
    <property type="protein sequence ID" value="OEV02733.1"/>
    <property type="molecule type" value="Genomic_DNA"/>
</dbReference>
<sequence>MPLSWLSPETVTEVTRYLDLVGVFANALLGGVLARGRDLDLFGFLIIGIVSGLGGGIIRDVLLQHGTPVALTDHAYLPTATAGTLLAFVLDLRRHTSSRTFNLLDATVLSFWAVAGAQKTLEAGLGWLPALLLGMTTAVGGGAVRDLLLTGRPGIFGGNQLYASVALLVAGVLVLSTELGAPTIGLVVGILVGTVLRLTALSRDWVLPSDRDWRPSSAYARVRRRPREAGDKRHGGRRGRKDRQAEPDCPGEEAPEESPGSRE</sequence>
<evidence type="ECO:0000256" key="4">
    <source>
        <dbReference type="ARBA" id="ARBA00022692"/>
    </source>
</evidence>
<keyword evidence="5 8" id="KW-1133">Transmembrane helix</keyword>
<keyword evidence="3" id="KW-1003">Cell membrane</keyword>
<dbReference type="STRING" id="1075402.AN216_14810"/>
<dbReference type="PANTHER" id="PTHR30506">
    <property type="entry name" value="INNER MEMBRANE PROTEIN"/>
    <property type="match status" value="1"/>
</dbReference>
<dbReference type="GO" id="GO:0005886">
    <property type="term" value="C:plasma membrane"/>
    <property type="evidence" value="ECO:0007669"/>
    <property type="project" value="UniProtKB-SubCell"/>
</dbReference>
<feature type="transmembrane region" description="Helical" evidence="8">
    <location>
        <begin position="41"/>
        <end position="62"/>
    </location>
</feature>
<dbReference type="PANTHER" id="PTHR30506:SF3">
    <property type="entry name" value="UPF0126 INNER MEMBRANE PROTEIN YADS-RELATED"/>
    <property type="match status" value="1"/>
</dbReference>
<feature type="transmembrane region" description="Helical" evidence="8">
    <location>
        <begin position="127"/>
        <end position="148"/>
    </location>
</feature>
<organism evidence="10 11">
    <name type="scientific">Streptomyces oceani</name>
    <dbReference type="NCBI Taxonomy" id="1075402"/>
    <lineage>
        <taxon>Bacteria</taxon>
        <taxon>Bacillati</taxon>
        <taxon>Actinomycetota</taxon>
        <taxon>Actinomycetes</taxon>
        <taxon>Kitasatosporales</taxon>
        <taxon>Streptomycetaceae</taxon>
        <taxon>Streptomyces</taxon>
    </lineage>
</organism>
<comment type="caution">
    <text evidence="10">The sequence shown here is derived from an EMBL/GenBank/DDBJ whole genome shotgun (WGS) entry which is preliminary data.</text>
</comment>
<feature type="region of interest" description="Disordered" evidence="7">
    <location>
        <begin position="217"/>
        <end position="263"/>
    </location>
</feature>
<feature type="transmembrane region" description="Helical" evidence="8">
    <location>
        <begin position="160"/>
        <end position="177"/>
    </location>
</feature>
<keyword evidence="4 8" id="KW-0812">Transmembrane</keyword>
<evidence type="ECO:0000256" key="1">
    <source>
        <dbReference type="ARBA" id="ARBA00004651"/>
    </source>
</evidence>
<feature type="domain" description="Glycine transporter" evidence="9">
    <location>
        <begin position="103"/>
        <end position="175"/>
    </location>
</feature>
<feature type="transmembrane region" description="Helical" evidence="8">
    <location>
        <begin position="14"/>
        <end position="34"/>
    </location>
</feature>
<keyword evidence="11" id="KW-1185">Reference proteome</keyword>
<dbReference type="InterPro" id="IPR005115">
    <property type="entry name" value="Gly_transporter"/>
</dbReference>
<evidence type="ECO:0000256" key="8">
    <source>
        <dbReference type="SAM" id="Phobius"/>
    </source>
</evidence>
<accession>A0A1E7KFU7</accession>
<dbReference type="AlphaFoldDB" id="A0A1E7KFU7"/>
<proteinExistence type="inferred from homology"/>
<comment type="similarity">
    <text evidence="2">Belongs to the UPF0126 family.</text>
</comment>
<dbReference type="Pfam" id="PF03458">
    <property type="entry name" value="Gly_transporter"/>
    <property type="match status" value="2"/>
</dbReference>
<protein>
    <recommendedName>
        <fullName evidence="9">Glycine transporter domain-containing protein</fullName>
    </recommendedName>
</protein>
<evidence type="ECO:0000256" key="5">
    <source>
        <dbReference type="ARBA" id="ARBA00022989"/>
    </source>
</evidence>
<feature type="domain" description="Glycine transporter" evidence="9">
    <location>
        <begin position="17"/>
        <end position="90"/>
    </location>
</feature>
<evidence type="ECO:0000313" key="11">
    <source>
        <dbReference type="Proteomes" id="UP000176101"/>
    </source>
</evidence>
<comment type="subcellular location">
    <subcellularLocation>
        <location evidence="1">Cell membrane</location>
        <topology evidence="1">Multi-pass membrane protein</topology>
    </subcellularLocation>
</comment>
<dbReference type="OrthoDB" id="9791874at2"/>
<dbReference type="Proteomes" id="UP000176101">
    <property type="component" value="Unassembled WGS sequence"/>
</dbReference>
<evidence type="ECO:0000313" key="10">
    <source>
        <dbReference type="EMBL" id="OEV02733.1"/>
    </source>
</evidence>
<dbReference type="PATRIC" id="fig|1075402.3.peg.1869"/>
<feature type="transmembrane region" description="Helical" evidence="8">
    <location>
        <begin position="183"/>
        <end position="201"/>
    </location>
</feature>
<evidence type="ECO:0000256" key="3">
    <source>
        <dbReference type="ARBA" id="ARBA00022475"/>
    </source>
</evidence>
<reference evidence="10 11" key="1">
    <citation type="journal article" date="2016" name="Front. Microbiol.">
        <title>Comparative Genomics Analysis of Streptomyces Species Reveals Their Adaptation to the Marine Environment and Their Diversity at the Genomic Level.</title>
        <authorList>
            <person name="Tian X."/>
            <person name="Zhang Z."/>
            <person name="Yang T."/>
            <person name="Chen M."/>
            <person name="Li J."/>
            <person name="Chen F."/>
            <person name="Yang J."/>
            <person name="Li W."/>
            <person name="Zhang B."/>
            <person name="Zhang Z."/>
            <person name="Wu J."/>
            <person name="Zhang C."/>
            <person name="Long L."/>
            <person name="Xiao J."/>
        </authorList>
    </citation>
    <scope>NUCLEOTIDE SEQUENCE [LARGE SCALE GENOMIC DNA]</scope>
    <source>
        <strain evidence="10 11">SCSIO 02100</strain>
    </source>
</reference>